<keyword evidence="3" id="KW-0249">Electron transport</keyword>
<name>A0A0C2IND8_THEKT</name>
<evidence type="ECO:0000313" key="7">
    <source>
        <dbReference type="EMBL" id="KII67004.1"/>
    </source>
</evidence>
<dbReference type="PROSITE" id="PS51354">
    <property type="entry name" value="GLUTAREDOXIN_2"/>
    <property type="match status" value="1"/>
</dbReference>
<dbReference type="Pfam" id="PF00462">
    <property type="entry name" value="Glutaredoxin"/>
    <property type="match status" value="1"/>
</dbReference>
<dbReference type="PANTHER" id="PTHR46679">
    <property type="match status" value="1"/>
</dbReference>
<dbReference type="CDD" id="cd02066">
    <property type="entry name" value="GRX_family"/>
    <property type="match status" value="1"/>
</dbReference>
<protein>
    <submittedName>
        <fullName evidence="7">Glutaredoxin-2, mitochondrial</fullName>
    </submittedName>
</protein>
<dbReference type="Proteomes" id="UP000031668">
    <property type="component" value="Unassembled WGS sequence"/>
</dbReference>
<evidence type="ECO:0000256" key="1">
    <source>
        <dbReference type="ARBA" id="ARBA00007787"/>
    </source>
</evidence>
<comment type="caution">
    <text evidence="7">The sequence shown here is derived from an EMBL/GenBank/DDBJ whole genome shotgun (WGS) entry which is preliminary data.</text>
</comment>
<evidence type="ECO:0000256" key="3">
    <source>
        <dbReference type="ARBA" id="ARBA00022982"/>
    </source>
</evidence>
<reference evidence="7 8" key="1">
    <citation type="journal article" date="2014" name="Genome Biol. Evol.">
        <title>The genome of the myxosporean Thelohanellus kitauei shows adaptations to nutrient acquisition within its fish host.</title>
        <authorList>
            <person name="Yang Y."/>
            <person name="Xiong J."/>
            <person name="Zhou Z."/>
            <person name="Huo F."/>
            <person name="Miao W."/>
            <person name="Ran C."/>
            <person name="Liu Y."/>
            <person name="Zhang J."/>
            <person name="Feng J."/>
            <person name="Wang M."/>
            <person name="Wang M."/>
            <person name="Wang L."/>
            <person name="Yao B."/>
        </authorList>
    </citation>
    <scope>NUCLEOTIDE SEQUENCE [LARGE SCALE GENOMIC DNA]</scope>
    <source>
        <strain evidence="7">Wuqing</strain>
    </source>
</reference>
<keyword evidence="2" id="KW-0813">Transport</keyword>
<dbReference type="InterPro" id="IPR002109">
    <property type="entry name" value="Glutaredoxin"/>
</dbReference>
<evidence type="ECO:0000256" key="4">
    <source>
        <dbReference type="ARBA" id="ARBA00023157"/>
    </source>
</evidence>
<comment type="similarity">
    <text evidence="1">Belongs to the glutaredoxin family.</text>
</comment>
<evidence type="ECO:0000256" key="5">
    <source>
        <dbReference type="ARBA" id="ARBA00023284"/>
    </source>
</evidence>
<dbReference type="AlphaFoldDB" id="A0A0C2IND8"/>
<dbReference type="PRINTS" id="PR00160">
    <property type="entry name" value="GLUTAREDOXIN"/>
</dbReference>
<evidence type="ECO:0000259" key="6">
    <source>
        <dbReference type="Pfam" id="PF00462"/>
    </source>
</evidence>
<evidence type="ECO:0000256" key="2">
    <source>
        <dbReference type="ARBA" id="ARBA00022448"/>
    </source>
</evidence>
<dbReference type="EMBL" id="JWZT01003344">
    <property type="protein sequence ID" value="KII67004.1"/>
    <property type="molecule type" value="Genomic_DNA"/>
</dbReference>
<dbReference type="SUPFAM" id="SSF52833">
    <property type="entry name" value="Thioredoxin-like"/>
    <property type="match status" value="1"/>
</dbReference>
<sequence>MGNILPTKYFTKTTEPRREVPGSIESLCKVHKVVIYGKRTCSYCDKVRQLFDDESIGYKYIDLDSSPLTTIKDLIWYTRVSTVPQVFVDGKFVGGYTDVLKHHRKRRLSESLDDIPTFDNTTSN</sequence>
<organism evidence="7 8">
    <name type="scientific">Thelohanellus kitauei</name>
    <name type="common">Myxosporean</name>
    <dbReference type="NCBI Taxonomy" id="669202"/>
    <lineage>
        <taxon>Eukaryota</taxon>
        <taxon>Metazoa</taxon>
        <taxon>Cnidaria</taxon>
        <taxon>Myxozoa</taxon>
        <taxon>Myxosporea</taxon>
        <taxon>Bivalvulida</taxon>
        <taxon>Platysporina</taxon>
        <taxon>Myxobolidae</taxon>
        <taxon>Thelohanellus</taxon>
    </lineage>
</organism>
<dbReference type="PANTHER" id="PTHR46679:SF1">
    <property type="entry name" value="GLUTAREDOXIN-2, MITOCHONDRIAL"/>
    <property type="match status" value="1"/>
</dbReference>
<proteinExistence type="inferred from homology"/>
<gene>
    <name evidence="7" type="ORF">RF11_07543</name>
</gene>
<feature type="domain" description="Glutaredoxin" evidence="6">
    <location>
        <begin position="33"/>
        <end position="93"/>
    </location>
</feature>
<accession>A0A0C2IND8</accession>
<dbReference type="GO" id="GO:0015035">
    <property type="term" value="F:protein-disulfide reductase activity"/>
    <property type="evidence" value="ECO:0007669"/>
    <property type="project" value="TreeGrafter"/>
</dbReference>
<dbReference type="InterPro" id="IPR036249">
    <property type="entry name" value="Thioredoxin-like_sf"/>
</dbReference>
<dbReference type="OrthoDB" id="418495at2759"/>
<evidence type="ECO:0000313" key="8">
    <source>
        <dbReference type="Proteomes" id="UP000031668"/>
    </source>
</evidence>
<keyword evidence="5" id="KW-0676">Redox-active center</keyword>
<dbReference type="GO" id="GO:0005739">
    <property type="term" value="C:mitochondrion"/>
    <property type="evidence" value="ECO:0007669"/>
    <property type="project" value="TreeGrafter"/>
</dbReference>
<keyword evidence="4" id="KW-1015">Disulfide bond</keyword>
<keyword evidence="8" id="KW-1185">Reference proteome</keyword>
<dbReference type="InterPro" id="IPR014025">
    <property type="entry name" value="Glutaredoxin_subgr"/>
</dbReference>
<dbReference type="Gene3D" id="3.40.30.10">
    <property type="entry name" value="Glutaredoxin"/>
    <property type="match status" value="1"/>
</dbReference>